<dbReference type="GO" id="GO:0006508">
    <property type="term" value="P:proteolysis"/>
    <property type="evidence" value="ECO:0007669"/>
    <property type="project" value="UniProtKB-KW"/>
</dbReference>
<dbReference type="GeneID" id="98310887"/>
<sequence>MLTCRYNKEEIIQRLSKYKAESLSERELLFIFICGFLGNEKATKKVNNFFLQYTDLRQLKDLSEIELMEIVESENGVQMCKALCEFAKRLNKRPKLTLGKVYSSQEIGEEMVLEIGLKLQEVLLVILLDTKNQVIAKKVIFQGTLDTATVHPREIFRFAVQYAAARIMIVHNHPSGDTVPSKNDLQLTKRIEACGDMIGIGLLDHIVVGSSKYLSMREEKILS</sequence>
<dbReference type="PANTHER" id="PTHR30471">
    <property type="entry name" value="DNA REPAIR PROTEIN RADC"/>
    <property type="match status" value="1"/>
</dbReference>
<dbReference type="EMBL" id="AZDX01000015">
    <property type="protein sequence ID" value="KRL06745.1"/>
    <property type="molecule type" value="Genomic_DNA"/>
</dbReference>
<gene>
    <name evidence="9" type="ORF">FC92_GL000445</name>
</gene>
<evidence type="ECO:0000256" key="3">
    <source>
        <dbReference type="ARBA" id="ARBA00022723"/>
    </source>
</evidence>
<evidence type="ECO:0000256" key="2">
    <source>
        <dbReference type="ARBA" id="ARBA00022670"/>
    </source>
</evidence>
<dbReference type="InterPro" id="IPR025657">
    <property type="entry name" value="RadC_JAB"/>
</dbReference>
<keyword evidence="4" id="KW-0378">Hydrolase</keyword>
<reference evidence="9 10" key="1">
    <citation type="journal article" date="2015" name="Genome Announc.">
        <title>Expanding the biotechnology potential of lactobacilli through comparative genomics of 213 strains and associated genera.</title>
        <authorList>
            <person name="Sun Z."/>
            <person name="Harris H.M."/>
            <person name="McCann A."/>
            <person name="Guo C."/>
            <person name="Argimon S."/>
            <person name="Zhang W."/>
            <person name="Yang X."/>
            <person name="Jeffery I.B."/>
            <person name="Cooney J.C."/>
            <person name="Kagawa T.F."/>
            <person name="Liu W."/>
            <person name="Song Y."/>
            <person name="Salvetti E."/>
            <person name="Wrobel A."/>
            <person name="Rasinkangas P."/>
            <person name="Parkhill J."/>
            <person name="Rea M.C."/>
            <person name="O'Sullivan O."/>
            <person name="Ritari J."/>
            <person name="Douillard F.P."/>
            <person name="Paul Ross R."/>
            <person name="Yang R."/>
            <person name="Briner A.E."/>
            <person name="Felis G.E."/>
            <person name="de Vos W.M."/>
            <person name="Barrangou R."/>
            <person name="Klaenhammer T.R."/>
            <person name="Caufield P.W."/>
            <person name="Cui Y."/>
            <person name="Zhang H."/>
            <person name="O'Toole P.W."/>
        </authorList>
    </citation>
    <scope>NUCLEOTIDE SEQUENCE [LARGE SCALE GENOMIC DNA]</scope>
    <source>
        <strain evidence="9 10">DSM 19519</strain>
    </source>
</reference>
<evidence type="ECO:0000256" key="5">
    <source>
        <dbReference type="ARBA" id="ARBA00022833"/>
    </source>
</evidence>
<keyword evidence="2" id="KW-0645">Protease</keyword>
<keyword evidence="5" id="KW-0862">Zinc</keyword>
<dbReference type="Pfam" id="PF04002">
    <property type="entry name" value="RadC"/>
    <property type="match status" value="1"/>
</dbReference>
<feature type="domain" description="MPN" evidence="8">
    <location>
        <begin position="100"/>
        <end position="222"/>
    </location>
</feature>
<proteinExistence type="inferred from homology"/>
<protein>
    <submittedName>
        <fullName evidence="9">DNA repair protein</fullName>
    </submittedName>
</protein>
<dbReference type="Gene3D" id="3.40.140.10">
    <property type="entry name" value="Cytidine Deaminase, domain 2"/>
    <property type="match status" value="1"/>
</dbReference>
<dbReference type="NCBIfam" id="TIGR00608">
    <property type="entry name" value="radc"/>
    <property type="match status" value="1"/>
</dbReference>
<evidence type="ECO:0000256" key="6">
    <source>
        <dbReference type="ARBA" id="ARBA00023049"/>
    </source>
</evidence>
<evidence type="ECO:0000256" key="1">
    <source>
        <dbReference type="ARBA" id="ARBA00010243"/>
    </source>
</evidence>
<dbReference type="CDD" id="cd08071">
    <property type="entry name" value="MPN_DUF2466"/>
    <property type="match status" value="1"/>
</dbReference>
<dbReference type="PROSITE" id="PS50249">
    <property type="entry name" value="MPN"/>
    <property type="match status" value="1"/>
</dbReference>
<dbReference type="OrthoDB" id="9804482at2"/>
<dbReference type="InterPro" id="IPR020891">
    <property type="entry name" value="UPF0758_CS"/>
</dbReference>
<dbReference type="RefSeq" id="WP_057869570.1">
    <property type="nucleotide sequence ID" value="NZ_AZDX01000015.1"/>
</dbReference>
<name>A0A0R1MGJ7_9LACO</name>
<dbReference type="InterPro" id="IPR037518">
    <property type="entry name" value="MPN"/>
</dbReference>
<keyword evidence="6" id="KW-0482">Metalloprotease</keyword>
<evidence type="ECO:0000259" key="8">
    <source>
        <dbReference type="PROSITE" id="PS50249"/>
    </source>
</evidence>
<dbReference type="Proteomes" id="UP000051448">
    <property type="component" value="Unassembled WGS sequence"/>
</dbReference>
<dbReference type="AlphaFoldDB" id="A0A0R1MGJ7"/>
<comment type="caution">
    <text evidence="9">The sequence shown here is derived from an EMBL/GenBank/DDBJ whole genome shotgun (WGS) entry which is preliminary data.</text>
</comment>
<dbReference type="PANTHER" id="PTHR30471:SF3">
    <property type="entry name" value="UPF0758 PROTEIN YEES-RELATED"/>
    <property type="match status" value="1"/>
</dbReference>
<dbReference type="PATRIC" id="fig|1423759.3.peg.480"/>
<evidence type="ECO:0000313" key="10">
    <source>
        <dbReference type="Proteomes" id="UP000051448"/>
    </source>
</evidence>
<comment type="similarity">
    <text evidence="1 7">Belongs to the UPF0758 family.</text>
</comment>
<accession>A0A0R1MGJ7</accession>
<dbReference type="STRING" id="1423759.FC92_GL000445"/>
<evidence type="ECO:0000256" key="4">
    <source>
        <dbReference type="ARBA" id="ARBA00022801"/>
    </source>
</evidence>
<dbReference type="SUPFAM" id="SSF102712">
    <property type="entry name" value="JAB1/MPN domain"/>
    <property type="match status" value="1"/>
</dbReference>
<dbReference type="GO" id="GO:0008237">
    <property type="term" value="F:metallopeptidase activity"/>
    <property type="evidence" value="ECO:0007669"/>
    <property type="project" value="UniProtKB-KW"/>
</dbReference>
<dbReference type="PROSITE" id="PS01302">
    <property type="entry name" value="UPF0758"/>
    <property type="match status" value="1"/>
</dbReference>
<organism evidence="9 10">
    <name type="scientific">Liquorilactobacillus hordei DSM 19519</name>
    <dbReference type="NCBI Taxonomy" id="1423759"/>
    <lineage>
        <taxon>Bacteria</taxon>
        <taxon>Bacillati</taxon>
        <taxon>Bacillota</taxon>
        <taxon>Bacilli</taxon>
        <taxon>Lactobacillales</taxon>
        <taxon>Lactobacillaceae</taxon>
        <taxon>Liquorilactobacillus</taxon>
    </lineage>
</organism>
<evidence type="ECO:0000256" key="7">
    <source>
        <dbReference type="RuleBase" id="RU003797"/>
    </source>
</evidence>
<dbReference type="GO" id="GO:0046872">
    <property type="term" value="F:metal ion binding"/>
    <property type="evidence" value="ECO:0007669"/>
    <property type="project" value="UniProtKB-KW"/>
</dbReference>
<keyword evidence="3" id="KW-0479">Metal-binding</keyword>
<keyword evidence="10" id="KW-1185">Reference proteome</keyword>
<evidence type="ECO:0000313" key="9">
    <source>
        <dbReference type="EMBL" id="KRL06745.1"/>
    </source>
</evidence>
<dbReference type="InterPro" id="IPR001405">
    <property type="entry name" value="UPF0758"/>
</dbReference>